<gene>
    <name evidence="3" type="ORF">ISN44_As12g033930</name>
</gene>
<dbReference type="EMBL" id="JAEFBJ010000012">
    <property type="protein sequence ID" value="KAG7548188.1"/>
    <property type="molecule type" value="Genomic_DNA"/>
</dbReference>
<dbReference type="Proteomes" id="UP000694251">
    <property type="component" value="Chromosome 12"/>
</dbReference>
<dbReference type="AlphaFoldDB" id="A0A8T1YQE0"/>
<comment type="caution">
    <text evidence="3">The sequence shown here is derived from an EMBL/GenBank/DDBJ whole genome shotgun (WGS) entry which is preliminary data.</text>
</comment>
<comment type="similarity">
    <text evidence="1">Belongs to the PPR family. P subfamily.</text>
</comment>
<keyword evidence="4" id="KW-1185">Reference proteome</keyword>
<reference evidence="3 4" key="1">
    <citation type="submission" date="2020-12" db="EMBL/GenBank/DDBJ databases">
        <title>Concerted genomic and epigenomic changes stabilize Arabidopsis allopolyploids.</title>
        <authorList>
            <person name="Chen Z."/>
        </authorList>
    </citation>
    <scope>NUCLEOTIDE SEQUENCE [LARGE SCALE GENOMIC DNA]</scope>
    <source>
        <strain evidence="3">As9502</strain>
        <tissue evidence="3">Leaf</tissue>
    </source>
</reference>
<dbReference type="Pfam" id="PF01535">
    <property type="entry name" value="PPR"/>
    <property type="match status" value="1"/>
</dbReference>
<keyword evidence="2" id="KW-0677">Repeat</keyword>
<evidence type="ECO:0000313" key="4">
    <source>
        <dbReference type="Proteomes" id="UP000694251"/>
    </source>
</evidence>
<organism evidence="3 4">
    <name type="scientific">Arabidopsis suecica</name>
    <name type="common">Swedish thale-cress</name>
    <name type="synonym">Cardaminopsis suecica</name>
    <dbReference type="NCBI Taxonomy" id="45249"/>
    <lineage>
        <taxon>Eukaryota</taxon>
        <taxon>Viridiplantae</taxon>
        <taxon>Streptophyta</taxon>
        <taxon>Embryophyta</taxon>
        <taxon>Tracheophyta</taxon>
        <taxon>Spermatophyta</taxon>
        <taxon>Magnoliopsida</taxon>
        <taxon>eudicotyledons</taxon>
        <taxon>Gunneridae</taxon>
        <taxon>Pentapetalae</taxon>
        <taxon>rosids</taxon>
        <taxon>malvids</taxon>
        <taxon>Brassicales</taxon>
        <taxon>Brassicaceae</taxon>
        <taxon>Camelineae</taxon>
        <taxon>Arabidopsis</taxon>
    </lineage>
</organism>
<dbReference type="PANTHER" id="PTHR47447:SF24">
    <property type="entry name" value="PENTATRICOPEPTIDE REPEAT-CONTAINING PROTEIN"/>
    <property type="match status" value="1"/>
</dbReference>
<evidence type="ECO:0000256" key="2">
    <source>
        <dbReference type="ARBA" id="ARBA00022737"/>
    </source>
</evidence>
<dbReference type="OrthoDB" id="185373at2759"/>
<dbReference type="InterPro" id="IPR002885">
    <property type="entry name" value="PPR_rpt"/>
</dbReference>
<evidence type="ECO:0000256" key="1">
    <source>
        <dbReference type="ARBA" id="ARBA00007626"/>
    </source>
</evidence>
<dbReference type="NCBIfam" id="TIGR00756">
    <property type="entry name" value="PPR"/>
    <property type="match status" value="1"/>
</dbReference>
<sequence>MYVEIYNSIIDMFGNYGELDEVLQVLRKMQSFTDLKPDLSTWNLLIRLHYHHGALELFTVMQDPRLCPDPRIFVNLITQLGDKDTRPIHAALVEIIGQFGSFQVVDELVGKAQVTMCPSFG</sequence>
<accession>A0A8T1YQE0</accession>
<protein>
    <submittedName>
        <fullName evidence="3">Pentatricopeptide repeat</fullName>
    </submittedName>
</protein>
<dbReference type="PANTHER" id="PTHR47447">
    <property type="entry name" value="OS03G0856100 PROTEIN"/>
    <property type="match status" value="1"/>
</dbReference>
<proteinExistence type="inferred from homology"/>
<evidence type="ECO:0000313" key="3">
    <source>
        <dbReference type="EMBL" id="KAG7548188.1"/>
    </source>
</evidence>
<name>A0A8T1YQE0_ARASU</name>